<comment type="similarity">
    <text evidence="1">Belongs to the CutA family.</text>
</comment>
<dbReference type="EMBL" id="PEIB01000032">
    <property type="protein sequence ID" value="RXJ71772.1"/>
    <property type="molecule type" value="Genomic_DNA"/>
</dbReference>
<sequence>MSEITHSASDEFVVVVTTYADDDSGQAMIKTLLEEKLAACVQVYPVQSFYHWEGEIQSDDEKLVMIKTRRELFDALSERIKMLHPYDVPEIIMLPITAGSTDYLSWIRETCRASAS</sequence>
<dbReference type="OrthoDB" id="37622at2"/>
<evidence type="ECO:0000313" key="2">
    <source>
        <dbReference type="EMBL" id="RXJ71772.1"/>
    </source>
</evidence>
<proteinExistence type="inferred from homology"/>
<dbReference type="Pfam" id="PF03091">
    <property type="entry name" value="CutA1"/>
    <property type="match status" value="1"/>
</dbReference>
<accession>A0A4Q0YLT7</accession>
<evidence type="ECO:0000313" key="3">
    <source>
        <dbReference type="Proteomes" id="UP000290287"/>
    </source>
</evidence>
<reference evidence="2 3" key="1">
    <citation type="submission" date="2017-10" db="EMBL/GenBank/DDBJ databases">
        <title>Nyctiphanis sp. nov., isolated from the stomach of the euphausiid Nyctiphanes simplex (Hansen, 1911) in the Gulf of California.</title>
        <authorList>
            <person name="Gomez-Gil B."/>
            <person name="Aguilar-Mendez M."/>
            <person name="Lopez-Cortes A."/>
            <person name="Gomez-Gutierrez J."/>
            <person name="Roque A."/>
            <person name="Lang E."/>
            <person name="Gonzalez-Castillo A."/>
        </authorList>
    </citation>
    <scope>NUCLEOTIDE SEQUENCE [LARGE SCALE GENOMIC DNA]</scope>
    <source>
        <strain evidence="2 3">CAIM 600</strain>
    </source>
</reference>
<keyword evidence="3" id="KW-1185">Reference proteome</keyword>
<dbReference type="Proteomes" id="UP000290287">
    <property type="component" value="Unassembled WGS sequence"/>
</dbReference>
<dbReference type="InterPro" id="IPR015867">
    <property type="entry name" value="N-reg_PII/ATP_PRibTrfase_C"/>
</dbReference>
<dbReference type="GO" id="GO:0010038">
    <property type="term" value="P:response to metal ion"/>
    <property type="evidence" value="ECO:0007669"/>
    <property type="project" value="InterPro"/>
</dbReference>
<evidence type="ECO:0000256" key="1">
    <source>
        <dbReference type="ARBA" id="ARBA00010169"/>
    </source>
</evidence>
<name>A0A4Q0YLT7_9GAMM</name>
<dbReference type="InterPro" id="IPR004323">
    <property type="entry name" value="Ion_tolerance_CutA"/>
</dbReference>
<comment type="caution">
    <text evidence="2">The sequence shown here is derived from an EMBL/GenBank/DDBJ whole genome shotgun (WGS) entry which is preliminary data.</text>
</comment>
<gene>
    <name evidence="2" type="ORF">CS022_19590</name>
</gene>
<dbReference type="PANTHER" id="PTHR23419:SF8">
    <property type="entry name" value="FI09726P"/>
    <property type="match status" value="1"/>
</dbReference>
<dbReference type="InterPro" id="IPR011322">
    <property type="entry name" value="N-reg_PII-like_a/b"/>
</dbReference>
<dbReference type="RefSeq" id="WP_129123633.1">
    <property type="nucleotide sequence ID" value="NZ_PEIB01000032.1"/>
</dbReference>
<dbReference type="GO" id="GO:0005507">
    <property type="term" value="F:copper ion binding"/>
    <property type="evidence" value="ECO:0007669"/>
    <property type="project" value="TreeGrafter"/>
</dbReference>
<protein>
    <submittedName>
        <fullName evidence="2">Cytochrome C biogenesis protein</fullName>
    </submittedName>
</protein>
<dbReference type="SUPFAM" id="SSF54913">
    <property type="entry name" value="GlnB-like"/>
    <property type="match status" value="1"/>
</dbReference>
<dbReference type="AlphaFoldDB" id="A0A4Q0YLT7"/>
<organism evidence="2 3">
    <name type="scientific">Veronia nyctiphanis</name>
    <dbReference type="NCBI Taxonomy" id="1278244"/>
    <lineage>
        <taxon>Bacteria</taxon>
        <taxon>Pseudomonadati</taxon>
        <taxon>Pseudomonadota</taxon>
        <taxon>Gammaproteobacteria</taxon>
        <taxon>Vibrionales</taxon>
        <taxon>Vibrionaceae</taxon>
        <taxon>Veronia</taxon>
    </lineage>
</organism>
<dbReference type="PANTHER" id="PTHR23419">
    <property type="entry name" value="DIVALENT CATION TOLERANCE CUTA-RELATED"/>
    <property type="match status" value="1"/>
</dbReference>
<dbReference type="Gene3D" id="3.30.70.120">
    <property type="match status" value="1"/>
</dbReference>